<proteinExistence type="predicted"/>
<dbReference type="OrthoDB" id="10014409at2759"/>
<feature type="region of interest" description="Disordered" evidence="1">
    <location>
        <begin position="102"/>
        <end position="125"/>
    </location>
</feature>
<dbReference type="EMBL" id="CAJNOC010000420">
    <property type="protein sequence ID" value="CAF0759118.1"/>
    <property type="molecule type" value="Genomic_DNA"/>
</dbReference>
<feature type="compositionally biased region" description="Basic and acidic residues" evidence="1">
    <location>
        <begin position="106"/>
        <end position="116"/>
    </location>
</feature>
<reference evidence="3" key="1">
    <citation type="submission" date="2021-02" db="EMBL/GenBank/DDBJ databases">
        <authorList>
            <person name="Nowell W R."/>
        </authorList>
    </citation>
    <scope>NUCLEOTIDE SEQUENCE</scope>
    <source>
        <strain evidence="3">Ploen Becks lab</strain>
    </source>
</reference>
<dbReference type="AlphaFoldDB" id="A0A813PVV9"/>
<dbReference type="Proteomes" id="UP000663879">
    <property type="component" value="Unassembled WGS sequence"/>
</dbReference>
<gene>
    <name evidence="3" type="ORF">OXX778_LOCUS4333</name>
</gene>
<dbReference type="PANTHER" id="PTHR19446">
    <property type="entry name" value="REVERSE TRANSCRIPTASES"/>
    <property type="match status" value="1"/>
</dbReference>
<evidence type="ECO:0000313" key="3">
    <source>
        <dbReference type="EMBL" id="CAF0759118.1"/>
    </source>
</evidence>
<protein>
    <recommendedName>
        <fullName evidence="2">Reverse transcriptase domain-containing protein</fullName>
    </recommendedName>
</protein>
<sequence length="224" mass="26165">MEILLGEWLIENKYNVKKKLKDTTEKVNQNLYYENRAVLDDEKINNLKQKGEIIGLKDGLKSLENVFEKNEFKKELDSFKVDVNSVKEDLNRKEQLIRLHITNANKEPKTDSEKPLVKNPKNSTSDLNNLRPVSVSDCIKNLYERIILNRIEKSHLDHEKQFGFKKKSSCQHATFVVKQAIKYFKQKNKLLYLCAIDASKAFDKVNREALRNKMKTKNIDPAII</sequence>
<organism evidence="3 4">
    <name type="scientific">Brachionus calyciflorus</name>
    <dbReference type="NCBI Taxonomy" id="104777"/>
    <lineage>
        <taxon>Eukaryota</taxon>
        <taxon>Metazoa</taxon>
        <taxon>Spiralia</taxon>
        <taxon>Gnathifera</taxon>
        <taxon>Rotifera</taxon>
        <taxon>Eurotatoria</taxon>
        <taxon>Monogononta</taxon>
        <taxon>Pseudotrocha</taxon>
        <taxon>Ploima</taxon>
        <taxon>Brachionidae</taxon>
        <taxon>Brachionus</taxon>
    </lineage>
</organism>
<name>A0A813PVV9_9BILA</name>
<feature type="non-terminal residue" evidence="3">
    <location>
        <position position="1"/>
    </location>
</feature>
<evidence type="ECO:0000256" key="1">
    <source>
        <dbReference type="SAM" id="MobiDB-lite"/>
    </source>
</evidence>
<feature type="domain" description="Reverse transcriptase" evidence="2">
    <location>
        <begin position="120"/>
        <end position="220"/>
    </location>
</feature>
<accession>A0A813PVV9</accession>
<comment type="caution">
    <text evidence="3">The sequence shown here is derived from an EMBL/GenBank/DDBJ whole genome shotgun (WGS) entry which is preliminary data.</text>
</comment>
<dbReference type="Pfam" id="PF00078">
    <property type="entry name" value="RVT_1"/>
    <property type="match status" value="1"/>
</dbReference>
<evidence type="ECO:0000313" key="4">
    <source>
        <dbReference type="Proteomes" id="UP000663879"/>
    </source>
</evidence>
<dbReference type="InterPro" id="IPR000477">
    <property type="entry name" value="RT_dom"/>
</dbReference>
<evidence type="ECO:0000259" key="2">
    <source>
        <dbReference type="Pfam" id="PF00078"/>
    </source>
</evidence>
<keyword evidence="4" id="KW-1185">Reference proteome</keyword>